<dbReference type="EMBL" id="JBHMCE010000008">
    <property type="protein sequence ID" value="MFB9530405.1"/>
    <property type="molecule type" value="Genomic_DNA"/>
</dbReference>
<comment type="caution">
    <text evidence="1">The sequence shown here is derived from an EMBL/GenBank/DDBJ whole genome shotgun (WGS) entry which is preliminary data.</text>
</comment>
<accession>A0ABV5Q4J3</accession>
<sequence>MSGIWWICDDVLPDPSDVVAAVRKCIAGDHSQATLDHGYYRDIDDEDDDGFEERLLAYAGGSDA</sequence>
<organism evidence="1 2">
    <name type="scientific">Nonomuraea roseola</name>
    <dbReference type="NCBI Taxonomy" id="46179"/>
    <lineage>
        <taxon>Bacteria</taxon>
        <taxon>Bacillati</taxon>
        <taxon>Actinomycetota</taxon>
        <taxon>Actinomycetes</taxon>
        <taxon>Streptosporangiales</taxon>
        <taxon>Streptosporangiaceae</taxon>
        <taxon>Nonomuraea</taxon>
    </lineage>
</organism>
<reference evidence="1 2" key="1">
    <citation type="submission" date="2024-09" db="EMBL/GenBank/DDBJ databases">
        <authorList>
            <person name="Sun Q."/>
            <person name="Mori K."/>
        </authorList>
    </citation>
    <scope>NUCLEOTIDE SEQUENCE [LARGE SCALE GENOMIC DNA]</scope>
    <source>
        <strain evidence="1 2">JCM 3323</strain>
    </source>
</reference>
<proteinExistence type="predicted"/>
<evidence type="ECO:0000313" key="1">
    <source>
        <dbReference type="EMBL" id="MFB9530405.1"/>
    </source>
</evidence>
<dbReference type="Proteomes" id="UP001589646">
    <property type="component" value="Unassembled WGS sequence"/>
</dbReference>
<dbReference type="RefSeq" id="WP_346124677.1">
    <property type="nucleotide sequence ID" value="NZ_BAAAXC010000015.1"/>
</dbReference>
<protein>
    <recommendedName>
        <fullName evidence="3">DUF4259 domain-containing protein</fullName>
    </recommendedName>
</protein>
<name>A0ABV5Q4J3_9ACTN</name>
<keyword evidence="2" id="KW-1185">Reference proteome</keyword>
<evidence type="ECO:0000313" key="2">
    <source>
        <dbReference type="Proteomes" id="UP001589646"/>
    </source>
</evidence>
<evidence type="ECO:0008006" key="3">
    <source>
        <dbReference type="Google" id="ProtNLM"/>
    </source>
</evidence>
<gene>
    <name evidence="1" type="ORF">ACFFRN_27735</name>
</gene>